<reference evidence="2 3" key="1">
    <citation type="submission" date="2018-06" db="EMBL/GenBank/DDBJ databases">
        <title>Genomic Encyclopedia of Archaeal and Bacterial Type Strains, Phase II (KMG-II): from individual species to whole genera.</title>
        <authorList>
            <person name="Goeker M."/>
        </authorList>
    </citation>
    <scope>NUCLEOTIDE SEQUENCE [LARGE SCALE GENOMIC DNA]</scope>
    <source>
        <strain evidence="2 3">DSM 23857</strain>
    </source>
</reference>
<accession>A0A327R3T1</accession>
<keyword evidence="3" id="KW-1185">Reference proteome</keyword>
<keyword evidence="1" id="KW-0732">Signal</keyword>
<evidence type="ECO:0008006" key="4">
    <source>
        <dbReference type="Google" id="ProtNLM"/>
    </source>
</evidence>
<dbReference type="AlphaFoldDB" id="A0A327R3T1"/>
<name>A0A327R3T1_9BACT</name>
<gene>
    <name evidence="2" type="ORF">LX64_00472</name>
</gene>
<dbReference type="RefSeq" id="WP_111595987.1">
    <property type="nucleotide sequence ID" value="NZ_QLLL01000001.1"/>
</dbReference>
<dbReference type="EMBL" id="QLLL01000001">
    <property type="protein sequence ID" value="RAJ10865.1"/>
    <property type="molecule type" value="Genomic_DNA"/>
</dbReference>
<evidence type="ECO:0000256" key="1">
    <source>
        <dbReference type="SAM" id="SignalP"/>
    </source>
</evidence>
<evidence type="ECO:0000313" key="3">
    <source>
        <dbReference type="Proteomes" id="UP000249547"/>
    </source>
</evidence>
<organism evidence="2 3">
    <name type="scientific">Chitinophaga skermanii</name>
    <dbReference type="NCBI Taxonomy" id="331697"/>
    <lineage>
        <taxon>Bacteria</taxon>
        <taxon>Pseudomonadati</taxon>
        <taxon>Bacteroidota</taxon>
        <taxon>Chitinophagia</taxon>
        <taxon>Chitinophagales</taxon>
        <taxon>Chitinophagaceae</taxon>
        <taxon>Chitinophaga</taxon>
    </lineage>
</organism>
<feature type="chain" id="PRO_5016459570" description="YD repeat-containing protein" evidence="1">
    <location>
        <begin position="20"/>
        <end position="95"/>
    </location>
</feature>
<comment type="caution">
    <text evidence="2">The sequence shown here is derived from an EMBL/GenBank/DDBJ whole genome shotgun (WGS) entry which is preliminary data.</text>
</comment>
<proteinExistence type="predicted"/>
<evidence type="ECO:0000313" key="2">
    <source>
        <dbReference type="EMBL" id="RAJ10865.1"/>
    </source>
</evidence>
<protein>
    <recommendedName>
        <fullName evidence="4">YD repeat-containing protein</fullName>
    </recommendedName>
</protein>
<dbReference type="Proteomes" id="UP000249547">
    <property type="component" value="Unassembled WGS sequence"/>
</dbReference>
<feature type="signal peptide" evidence="1">
    <location>
        <begin position="1"/>
        <end position="19"/>
    </location>
</feature>
<sequence length="95" mass="10417">MKRIIIAIACLAVGFSAYAADSNTPTAHPKNISVGTKKSEGKDFFRIQRTYLIEDACGQIIYVYVSAPHGTSNTVMYDCAYDYVMGCLNSNGCYQ</sequence>